<dbReference type="Proteomes" id="UP000005408">
    <property type="component" value="Unassembled WGS sequence"/>
</dbReference>
<dbReference type="EnsemblMetazoa" id="G28125.22">
    <property type="protein sequence ID" value="G28125.22:cds"/>
    <property type="gene ID" value="G28125"/>
</dbReference>
<accession>A0A8W8LGK4</accession>
<organism evidence="1 2">
    <name type="scientific">Magallana gigas</name>
    <name type="common">Pacific oyster</name>
    <name type="synonym">Crassostrea gigas</name>
    <dbReference type="NCBI Taxonomy" id="29159"/>
    <lineage>
        <taxon>Eukaryota</taxon>
        <taxon>Metazoa</taxon>
        <taxon>Spiralia</taxon>
        <taxon>Lophotrochozoa</taxon>
        <taxon>Mollusca</taxon>
        <taxon>Bivalvia</taxon>
        <taxon>Autobranchia</taxon>
        <taxon>Pteriomorphia</taxon>
        <taxon>Ostreida</taxon>
        <taxon>Ostreoidea</taxon>
        <taxon>Ostreidae</taxon>
        <taxon>Magallana</taxon>
    </lineage>
</organism>
<evidence type="ECO:0000313" key="2">
    <source>
        <dbReference type="Proteomes" id="UP000005408"/>
    </source>
</evidence>
<protein>
    <submittedName>
        <fullName evidence="1">Uncharacterized protein</fullName>
    </submittedName>
</protein>
<reference evidence="1" key="1">
    <citation type="submission" date="2022-08" db="UniProtKB">
        <authorList>
            <consortium name="EnsemblMetazoa"/>
        </authorList>
    </citation>
    <scope>IDENTIFICATION</scope>
    <source>
        <strain evidence="1">05x7-T-G4-1.051#20</strain>
    </source>
</reference>
<name>A0A8W8LGK4_MAGGI</name>
<evidence type="ECO:0000313" key="1">
    <source>
        <dbReference type="EnsemblMetazoa" id="G28125.22:cds"/>
    </source>
</evidence>
<sequence>MTWEDTSLRSTDSEFPDCSNQTAHLDSDFPVHVNPKFNQFSPNLAGNYCDIRHGKLSIQKVKEEMDLAKFKPDPERPRIFMSKNGKVVIVFPNGEIVEACPCGSLDEACPNESGIEWGCHGG</sequence>
<proteinExistence type="predicted"/>
<keyword evidence="2" id="KW-1185">Reference proteome</keyword>
<dbReference type="AlphaFoldDB" id="A0A8W8LGK4"/>